<gene>
    <name evidence="1" type="ORF">Rt10032_c07g3040</name>
    <name evidence="2" type="ORF">Rt10032_c31g6881</name>
</gene>
<name>A0A511KTH6_RHOTO</name>
<dbReference type="AlphaFoldDB" id="A0A511KTH6"/>
<accession>A0A511KTH6</accession>
<evidence type="ECO:0000313" key="1">
    <source>
        <dbReference type="EMBL" id="GEM09023.1"/>
    </source>
</evidence>
<dbReference type="EMBL" id="BJWK01000007">
    <property type="protein sequence ID" value="GEM09023.1"/>
    <property type="molecule type" value="Genomic_DNA"/>
</dbReference>
<organism evidence="2 3">
    <name type="scientific">Rhodotorula toruloides</name>
    <name type="common">Yeast</name>
    <name type="synonym">Rhodosporidium toruloides</name>
    <dbReference type="NCBI Taxonomy" id="5286"/>
    <lineage>
        <taxon>Eukaryota</taxon>
        <taxon>Fungi</taxon>
        <taxon>Dikarya</taxon>
        <taxon>Basidiomycota</taxon>
        <taxon>Pucciniomycotina</taxon>
        <taxon>Microbotryomycetes</taxon>
        <taxon>Sporidiobolales</taxon>
        <taxon>Sporidiobolaceae</taxon>
        <taxon>Rhodotorula</taxon>
    </lineage>
</organism>
<comment type="caution">
    <text evidence="2">The sequence shown here is derived from an EMBL/GenBank/DDBJ whole genome shotgun (WGS) entry which is preliminary data.</text>
</comment>
<evidence type="ECO:0000313" key="2">
    <source>
        <dbReference type="EMBL" id="GEM12864.1"/>
    </source>
</evidence>
<sequence length="378" mass="41812">MGGDTVFIKQPLSLKVLGHEDYIYQLKHDKLNQLDFVSLSDEITLYIGCRGGNYHVLDIYVDDGFNAGRKALFKGTISELQEDFDVTFGGPVNGKSFLRCGIQHNLEPSSVLILLKLQIKKALKMHNFENSKLLHMPIQPGIVYAEWDREALKPSEFLSAVGFLLLIATTRINVQHAVSVASHYSLNLNPKQWELIKCNFMYLSATCSVALEMGLSCSDDWGLLTFVVAGHGGDVETPHSTTGVVMQLDGMTVLMVLLSSIQLPTFQAERNAVIVALCELEWLCLSSPLSPLSTMLPFTSSMTLNNTNLSGVNALLSPTYIELKKQPNIQLRNICKQVEKGFVNLRRIPGVDNVVNVLRKAHPACRVREIGIKLGLVG</sequence>
<evidence type="ECO:0000313" key="3">
    <source>
        <dbReference type="Proteomes" id="UP000321518"/>
    </source>
</evidence>
<reference evidence="2 3" key="1">
    <citation type="submission" date="2019-07" db="EMBL/GenBank/DDBJ databases">
        <title>Rhodotorula toruloides NBRC10032 genome sequencing.</title>
        <authorList>
            <person name="Shida Y."/>
            <person name="Takaku H."/>
            <person name="Ogasawara W."/>
            <person name="Mori K."/>
        </authorList>
    </citation>
    <scope>NUCLEOTIDE SEQUENCE [LARGE SCALE GENOMIC DNA]</scope>
    <source>
        <strain evidence="2 3">NBRC10032</strain>
    </source>
</reference>
<dbReference type="Proteomes" id="UP000321518">
    <property type="component" value="Unassembled WGS sequence"/>
</dbReference>
<proteinExistence type="predicted"/>
<dbReference type="OrthoDB" id="3344688at2759"/>
<dbReference type="EMBL" id="BJWK01000031">
    <property type="protein sequence ID" value="GEM12864.1"/>
    <property type="molecule type" value="Genomic_DNA"/>
</dbReference>
<protein>
    <submittedName>
        <fullName evidence="2">Copia-type polyprotein</fullName>
    </submittedName>
</protein>